<name>A0A7N1A5N4_KALFE</name>
<dbReference type="AlphaFoldDB" id="A0A7N1A5N4"/>
<keyword evidence="2" id="KW-1185">Reference proteome</keyword>
<dbReference type="Proteomes" id="UP000594263">
    <property type="component" value="Unplaced"/>
</dbReference>
<accession>A0A7N1A5N4</accession>
<reference evidence="1" key="1">
    <citation type="submission" date="2021-01" db="UniProtKB">
        <authorList>
            <consortium name="EnsemblPlants"/>
        </authorList>
    </citation>
    <scope>IDENTIFICATION</scope>
</reference>
<organism evidence="1 2">
    <name type="scientific">Kalanchoe fedtschenkoi</name>
    <name type="common">Lavender scallops</name>
    <name type="synonym">South American air plant</name>
    <dbReference type="NCBI Taxonomy" id="63787"/>
    <lineage>
        <taxon>Eukaryota</taxon>
        <taxon>Viridiplantae</taxon>
        <taxon>Streptophyta</taxon>
        <taxon>Embryophyta</taxon>
        <taxon>Tracheophyta</taxon>
        <taxon>Spermatophyta</taxon>
        <taxon>Magnoliopsida</taxon>
        <taxon>eudicotyledons</taxon>
        <taxon>Gunneridae</taxon>
        <taxon>Pentapetalae</taxon>
        <taxon>Saxifragales</taxon>
        <taxon>Crassulaceae</taxon>
        <taxon>Kalanchoe</taxon>
    </lineage>
</organism>
<protein>
    <submittedName>
        <fullName evidence="1">Uncharacterized protein</fullName>
    </submittedName>
</protein>
<proteinExistence type="predicted"/>
<dbReference type="Gramene" id="Kaladp0091s0097.1.v1.1">
    <property type="protein sequence ID" value="Kaladp0091s0097.1.v1.1"/>
    <property type="gene ID" value="Kaladp0091s0097.v1.1"/>
</dbReference>
<evidence type="ECO:0000313" key="2">
    <source>
        <dbReference type="Proteomes" id="UP000594263"/>
    </source>
</evidence>
<evidence type="ECO:0000313" key="1">
    <source>
        <dbReference type="EnsemblPlants" id="Kaladp0091s0097.1.v1.1"/>
    </source>
</evidence>
<dbReference type="EnsemblPlants" id="Kaladp0091s0097.1.v1.1">
    <property type="protein sequence ID" value="Kaladp0091s0097.1.v1.1"/>
    <property type="gene ID" value="Kaladp0091s0097.v1.1"/>
</dbReference>
<sequence>MTCQLPVDPHWTRLMTGLKLPFVHLDSLFISDMQVKDYQVRSIFDVYVMNFYHQPYIALIHNEKRCSFATLAQEIFFSASLDNDYEVSKLCTSK</sequence>